<dbReference type="EMBL" id="UYSL01022173">
    <property type="protein sequence ID" value="VDL79986.1"/>
    <property type="molecule type" value="Genomic_DNA"/>
</dbReference>
<reference evidence="1 2" key="2">
    <citation type="submission" date="2018-11" db="EMBL/GenBank/DDBJ databases">
        <authorList>
            <consortium name="Pathogen Informatics"/>
        </authorList>
    </citation>
    <scope>NUCLEOTIDE SEQUENCE [LARGE SCALE GENOMIC DNA]</scope>
</reference>
<name>A0A0N4YHP3_NIPBR</name>
<evidence type="ECO:0000313" key="3">
    <source>
        <dbReference type="WBParaSite" id="NBR_0001639001-mRNA-1"/>
    </source>
</evidence>
<accession>A0A0N4YHP3</accession>
<protein>
    <submittedName>
        <fullName evidence="1 3">Uncharacterized protein</fullName>
    </submittedName>
</protein>
<dbReference type="Proteomes" id="UP000271162">
    <property type="component" value="Unassembled WGS sequence"/>
</dbReference>
<keyword evidence="2" id="KW-1185">Reference proteome</keyword>
<proteinExistence type="predicted"/>
<evidence type="ECO:0000313" key="1">
    <source>
        <dbReference type="EMBL" id="VDL79986.1"/>
    </source>
</evidence>
<organism evidence="3">
    <name type="scientific">Nippostrongylus brasiliensis</name>
    <name type="common">Rat hookworm</name>
    <dbReference type="NCBI Taxonomy" id="27835"/>
    <lineage>
        <taxon>Eukaryota</taxon>
        <taxon>Metazoa</taxon>
        <taxon>Ecdysozoa</taxon>
        <taxon>Nematoda</taxon>
        <taxon>Chromadorea</taxon>
        <taxon>Rhabditida</taxon>
        <taxon>Rhabditina</taxon>
        <taxon>Rhabditomorpha</taxon>
        <taxon>Strongyloidea</taxon>
        <taxon>Heligmosomidae</taxon>
        <taxon>Nippostrongylus</taxon>
    </lineage>
</organism>
<dbReference type="AlphaFoldDB" id="A0A0N4YHP3"/>
<sequence>MPQVQRKPRPTSRMVLHLGPDRPWKESSSLDSYDRLVDCLGHSEPEAECSFGILGAPARYWQLFNWTIEERKKSALLNTVVLVAAFDYSVTKNSATITLTDREFDRQAAQKAPSAKERLVSVGVVLIPVCS</sequence>
<evidence type="ECO:0000313" key="2">
    <source>
        <dbReference type="Proteomes" id="UP000271162"/>
    </source>
</evidence>
<dbReference type="WBParaSite" id="NBR_0001639001-mRNA-1">
    <property type="protein sequence ID" value="NBR_0001639001-mRNA-1"/>
    <property type="gene ID" value="NBR_0001639001"/>
</dbReference>
<gene>
    <name evidence="1" type="ORF">NBR_LOCUS16391</name>
</gene>
<reference evidence="3" key="1">
    <citation type="submission" date="2017-02" db="UniProtKB">
        <authorList>
            <consortium name="WormBaseParasite"/>
        </authorList>
    </citation>
    <scope>IDENTIFICATION</scope>
</reference>